<dbReference type="VEuPathDB" id="FungiDB:I7I52_03244"/>
<name>A0A8H7ZBY2_AJECA</name>
<reference evidence="2 3" key="1">
    <citation type="submission" date="2021-01" db="EMBL/GenBank/DDBJ databases">
        <title>Chromosome-level genome assembly of a human fungal pathogen reveals clustering of transcriptionally co-regulated genes.</title>
        <authorList>
            <person name="Voorhies M."/>
            <person name="Cohen S."/>
            <person name="Shea T.P."/>
            <person name="Petrus S."/>
            <person name="Munoz J.F."/>
            <person name="Poplawski S."/>
            <person name="Goldman W.E."/>
            <person name="Michael T."/>
            <person name="Cuomo C.A."/>
            <person name="Sil A."/>
            <person name="Beyhan S."/>
        </authorList>
    </citation>
    <scope>NUCLEOTIDE SEQUENCE [LARGE SCALE GENOMIC DNA]</scope>
    <source>
        <strain evidence="2 3">G184AR</strain>
    </source>
</reference>
<organism evidence="2 3">
    <name type="scientific">Ajellomyces capsulatus</name>
    <name type="common">Darling's disease fungus</name>
    <name type="synonym">Histoplasma capsulatum</name>
    <dbReference type="NCBI Taxonomy" id="5037"/>
    <lineage>
        <taxon>Eukaryota</taxon>
        <taxon>Fungi</taxon>
        <taxon>Dikarya</taxon>
        <taxon>Ascomycota</taxon>
        <taxon>Pezizomycotina</taxon>
        <taxon>Eurotiomycetes</taxon>
        <taxon>Eurotiomycetidae</taxon>
        <taxon>Onygenales</taxon>
        <taxon>Ajellomycetaceae</taxon>
        <taxon>Histoplasma</taxon>
    </lineage>
</organism>
<dbReference type="EMBL" id="JAEVHI010000001">
    <property type="protein sequence ID" value="KAG5304784.1"/>
    <property type="molecule type" value="Genomic_DNA"/>
</dbReference>
<dbReference type="Proteomes" id="UP000670092">
    <property type="component" value="Unassembled WGS sequence"/>
</dbReference>
<evidence type="ECO:0000256" key="1">
    <source>
        <dbReference type="SAM" id="MobiDB-lite"/>
    </source>
</evidence>
<protein>
    <submittedName>
        <fullName evidence="2">Uncharacterized protein</fullName>
    </submittedName>
</protein>
<gene>
    <name evidence="2" type="ORF">I7I52_03244</name>
</gene>
<dbReference type="AlphaFoldDB" id="A0A8H7ZBY2"/>
<evidence type="ECO:0000313" key="3">
    <source>
        <dbReference type="Proteomes" id="UP000670092"/>
    </source>
</evidence>
<proteinExistence type="predicted"/>
<sequence length="90" mass="10240">MAKNNFKPIRNLAWWFKTFIRMGRLGTLLGTFLPAAHHGFIGTMSNKNKIFILKRAKIFCNCHLTEGLTTHSNQNPPQAVTLTCPAERQQ</sequence>
<evidence type="ECO:0000313" key="2">
    <source>
        <dbReference type="EMBL" id="KAG5304784.1"/>
    </source>
</evidence>
<comment type="caution">
    <text evidence="2">The sequence shown here is derived from an EMBL/GenBank/DDBJ whole genome shotgun (WGS) entry which is preliminary data.</text>
</comment>
<feature type="region of interest" description="Disordered" evidence="1">
    <location>
        <begin position="68"/>
        <end position="90"/>
    </location>
</feature>
<feature type="compositionally biased region" description="Polar residues" evidence="1">
    <location>
        <begin position="68"/>
        <end position="81"/>
    </location>
</feature>
<accession>A0A8H7ZBY2</accession>